<dbReference type="EMBL" id="QGGV01000004">
    <property type="protein sequence ID" value="PWK56431.1"/>
    <property type="molecule type" value="Genomic_DNA"/>
</dbReference>
<proteinExistence type="predicted"/>
<dbReference type="Proteomes" id="UP000245390">
    <property type="component" value="Unassembled WGS sequence"/>
</dbReference>
<evidence type="ECO:0000313" key="3">
    <source>
        <dbReference type="Proteomes" id="UP000245390"/>
    </source>
</evidence>
<dbReference type="AlphaFoldDB" id="A0A316G653"/>
<evidence type="ECO:0000313" key="2">
    <source>
        <dbReference type="EMBL" id="PWK56431.1"/>
    </source>
</evidence>
<dbReference type="Gene3D" id="3.40.50.720">
    <property type="entry name" value="NAD(P)-binding Rossmann-like Domain"/>
    <property type="match status" value="1"/>
</dbReference>
<gene>
    <name evidence="2" type="ORF">C8D95_104102</name>
</gene>
<dbReference type="InterPro" id="IPR036291">
    <property type="entry name" value="NAD(P)-bd_dom_sf"/>
</dbReference>
<dbReference type="KEGG" id="salo:EF888_20800"/>
<dbReference type="OrthoDB" id="9776313at2"/>
<feature type="domain" description="NAD-dependent epimerase/dehydratase" evidence="1">
    <location>
        <begin position="5"/>
        <end position="212"/>
    </location>
</feature>
<sequence length="326" mass="35277">MARLVTIFGGSGFVGRYVARRMARQGWRVRVAVRRPNEAHFVKPYGTVGQVEAVFCNIRDDDSVRAATRGAEAVVNCVGTFETRGRNSMDALQHLGAERIARIAAEEGVARLVHISAIGADAEGDSAYARSKGRGEEDVLAAFPTAVILRPSVAFGPEDQFFNRFAGMARMSPVLPLFGASTKFQPVYVDDVAQAAVAGVTGQAAPGIYELGGPDVMDFREVIRTMLDVIRRRALIVGLPFWAGRIIAAVTGALSFVTGGLFKAPVTSDQLIQLRHDNVVSENARGFAELGVAPMAAEAVIPSYLWQFRPDGQYSDLTRGKRNLRH</sequence>
<dbReference type="Pfam" id="PF01370">
    <property type="entry name" value="Epimerase"/>
    <property type="match status" value="1"/>
</dbReference>
<accession>A0A316G653</accession>
<name>A0A316G653_9RHOB</name>
<organism evidence="2 3">
    <name type="scientific">Silicimonas algicola</name>
    <dbReference type="NCBI Taxonomy" id="1826607"/>
    <lineage>
        <taxon>Bacteria</taxon>
        <taxon>Pseudomonadati</taxon>
        <taxon>Pseudomonadota</taxon>
        <taxon>Alphaproteobacteria</taxon>
        <taxon>Rhodobacterales</taxon>
        <taxon>Paracoccaceae</taxon>
    </lineage>
</organism>
<dbReference type="PANTHER" id="PTHR12126">
    <property type="entry name" value="NADH-UBIQUINONE OXIDOREDUCTASE 39 KDA SUBUNIT-RELATED"/>
    <property type="match status" value="1"/>
</dbReference>
<comment type="caution">
    <text evidence="2">The sequence shown here is derived from an EMBL/GenBank/DDBJ whole genome shotgun (WGS) entry which is preliminary data.</text>
</comment>
<keyword evidence="3" id="KW-1185">Reference proteome</keyword>
<dbReference type="PANTHER" id="PTHR12126:SF11">
    <property type="entry name" value="NADH DEHYDROGENASE [UBIQUINONE] 1 ALPHA SUBCOMPLEX SUBUNIT 9, MITOCHONDRIAL"/>
    <property type="match status" value="1"/>
</dbReference>
<dbReference type="GO" id="GO:0044877">
    <property type="term" value="F:protein-containing complex binding"/>
    <property type="evidence" value="ECO:0007669"/>
    <property type="project" value="TreeGrafter"/>
</dbReference>
<protein>
    <submittedName>
        <fullName evidence="2">NADH dehydrogenase</fullName>
    </submittedName>
</protein>
<reference evidence="2 3" key="1">
    <citation type="submission" date="2018-05" db="EMBL/GenBank/DDBJ databases">
        <title>Genomic Encyclopedia of Type Strains, Phase IV (KMG-IV): sequencing the most valuable type-strain genomes for metagenomic binning, comparative biology and taxonomic classification.</title>
        <authorList>
            <person name="Goeker M."/>
        </authorList>
    </citation>
    <scope>NUCLEOTIDE SEQUENCE [LARGE SCALE GENOMIC DNA]</scope>
    <source>
        <strain evidence="2 3">DSM 103371</strain>
    </source>
</reference>
<dbReference type="SUPFAM" id="SSF51735">
    <property type="entry name" value="NAD(P)-binding Rossmann-fold domains"/>
    <property type="match status" value="1"/>
</dbReference>
<dbReference type="CDD" id="cd05271">
    <property type="entry name" value="NDUFA9_like_SDR_a"/>
    <property type="match status" value="1"/>
</dbReference>
<dbReference type="RefSeq" id="WP_109759124.1">
    <property type="nucleotide sequence ID" value="NZ_CP034588.1"/>
</dbReference>
<evidence type="ECO:0000259" key="1">
    <source>
        <dbReference type="Pfam" id="PF01370"/>
    </source>
</evidence>
<dbReference type="FunFam" id="3.40.50.720:FF:000702">
    <property type="entry name" value="NADH dehydrogenase (Ubiquinone)"/>
    <property type="match status" value="1"/>
</dbReference>
<dbReference type="InterPro" id="IPR051207">
    <property type="entry name" value="ComplexI_NDUFA9_subunit"/>
</dbReference>
<dbReference type="InterPro" id="IPR001509">
    <property type="entry name" value="Epimerase_deHydtase"/>
</dbReference>